<evidence type="ECO:0000313" key="1">
    <source>
        <dbReference type="EMBL" id="CAI6014358.1"/>
    </source>
</evidence>
<evidence type="ECO:0000313" key="2">
    <source>
        <dbReference type="Proteomes" id="UP001160390"/>
    </source>
</evidence>
<dbReference type="PANTHER" id="PTHR40788:SF2">
    <property type="entry name" value="CLR5 DOMAIN-CONTAINING PROTEIN"/>
    <property type="match status" value="1"/>
</dbReference>
<protein>
    <submittedName>
        <fullName evidence="1">Uncharacterized protein</fullName>
    </submittedName>
</protein>
<sequence length="125" mass="14379">MALEAPYRLPGKIKEMTRGQASETPTVTENEEAILDEDDIEVEKIPVNARALRNDFTYALTSTGLFTAQHLYGSIWRFSRTDGTINHVTFHQPHPNPKIPFRKMRRNGRLLNESYGWTGDMFILK</sequence>
<proteinExistence type="predicted"/>
<dbReference type="AlphaFoldDB" id="A0AA35LPQ5"/>
<dbReference type="EMBL" id="CABFNP030000426">
    <property type="protein sequence ID" value="CAI6014358.1"/>
    <property type="molecule type" value="Genomic_DNA"/>
</dbReference>
<accession>A0AA35LPQ5</accession>
<organism evidence="1 2">
    <name type="scientific">Clonostachys chloroleuca</name>
    <dbReference type="NCBI Taxonomy" id="1926264"/>
    <lineage>
        <taxon>Eukaryota</taxon>
        <taxon>Fungi</taxon>
        <taxon>Dikarya</taxon>
        <taxon>Ascomycota</taxon>
        <taxon>Pezizomycotina</taxon>
        <taxon>Sordariomycetes</taxon>
        <taxon>Hypocreomycetidae</taxon>
        <taxon>Hypocreales</taxon>
        <taxon>Bionectriaceae</taxon>
        <taxon>Clonostachys</taxon>
    </lineage>
</organism>
<reference evidence="1" key="1">
    <citation type="submission" date="2023-01" db="EMBL/GenBank/DDBJ databases">
        <authorList>
            <person name="Piombo E."/>
        </authorList>
    </citation>
    <scope>NUCLEOTIDE SEQUENCE</scope>
</reference>
<dbReference type="PANTHER" id="PTHR40788">
    <property type="entry name" value="CLR5 DOMAIN-CONTAINING PROTEIN-RELATED"/>
    <property type="match status" value="1"/>
</dbReference>
<comment type="caution">
    <text evidence="1">The sequence shown here is derived from an EMBL/GenBank/DDBJ whole genome shotgun (WGS) entry which is preliminary data.</text>
</comment>
<keyword evidence="2" id="KW-1185">Reference proteome</keyword>
<name>A0AA35LPQ5_9HYPO</name>
<dbReference type="Proteomes" id="UP001160390">
    <property type="component" value="Unassembled WGS sequence"/>
</dbReference>
<gene>
    <name evidence="1" type="ORF">CCHLO57077_00011414</name>
</gene>